<dbReference type="AlphaFoldDB" id="A0A8J7TMC6"/>
<comment type="caution">
    <text evidence="2">The sequence shown here is derived from an EMBL/GenBank/DDBJ whole genome shotgun (WGS) entry which is preliminary data.</text>
</comment>
<name>A0A8J7TMC6_9BACT</name>
<dbReference type="EMBL" id="JAFLCK010000022">
    <property type="protein sequence ID" value="MBN8661569.1"/>
    <property type="molecule type" value="Genomic_DNA"/>
</dbReference>
<sequence length="419" mass="44680">MATDLDKQSKAGNERSDGFVQRLHLKNAASGALQGLTFAVKDNIAVQGMVAGFGSPFWANMQSPAPAHADCVQKVLDAAAELVGTTICDELTLSMDGINAFYGTPVNTRYPERIPGGSSSGSASVVAAGHADFAIGTDTSGSVRVPAAYCGTYGLRSSHGLLSKDGVLPLGETFDAVGIFSRQAQVLTRVLSVLLGVSAGCEFDKSPDDASGNVLAKREELMVLVDASARRLLDAANQARFDSSLAAAFELGKLVEPPYDLEEMVGLFAVMRGYEAWQHYGKWFRESKPALSPAIAERLLAGATITEAQYREGQARREAIISETIAWLQAEGIPETRHNGLPCVTVMVLPVVCDLPPLLSASDRELFDNRRKNLLLNSPGSFLGFPELVLGHLDFPLGLLALPGQDLELCRLAESLGWS</sequence>
<gene>
    <name evidence="2" type="ORF">J0M35_14485</name>
</gene>
<dbReference type="Pfam" id="PF01425">
    <property type="entry name" value="Amidase"/>
    <property type="match status" value="1"/>
</dbReference>
<evidence type="ECO:0000313" key="2">
    <source>
        <dbReference type="EMBL" id="MBN8661569.1"/>
    </source>
</evidence>
<dbReference type="PANTHER" id="PTHR46310:SF7">
    <property type="entry name" value="AMIDASE 1"/>
    <property type="match status" value="1"/>
</dbReference>
<dbReference type="InterPro" id="IPR023631">
    <property type="entry name" value="Amidase_dom"/>
</dbReference>
<organism evidence="2 3">
    <name type="scientific">Candidatus Obscuribacter phosphatis</name>
    <dbReference type="NCBI Taxonomy" id="1906157"/>
    <lineage>
        <taxon>Bacteria</taxon>
        <taxon>Bacillati</taxon>
        <taxon>Candidatus Melainabacteria</taxon>
        <taxon>Candidatus Obscuribacterales</taxon>
        <taxon>Candidatus Obscuribacteraceae</taxon>
        <taxon>Candidatus Obscuribacter</taxon>
    </lineage>
</organism>
<feature type="domain" description="Amidase" evidence="1">
    <location>
        <begin position="27"/>
        <end position="365"/>
    </location>
</feature>
<dbReference type="Gene3D" id="3.90.1300.10">
    <property type="entry name" value="Amidase signature (AS) domain"/>
    <property type="match status" value="1"/>
</dbReference>
<dbReference type="SUPFAM" id="SSF75304">
    <property type="entry name" value="Amidase signature (AS) enzymes"/>
    <property type="match status" value="1"/>
</dbReference>
<reference evidence="2" key="1">
    <citation type="submission" date="2021-02" db="EMBL/GenBank/DDBJ databases">
        <title>Genome-Resolved Metagenomics of a Microbial Community Performing Photosynthetic Biological Nutrient Removal.</title>
        <authorList>
            <person name="Mcdaniel E.A."/>
        </authorList>
    </citation>
    <scope>NUCLEOTIDE SEQUENCE</scope>
    <source>
        <strain evidence="2">UWPOB_OBS1</strain>
    </source>
</reference>
<accession>A0A8J7TMC6</accession>
<dbReference type="PANTHER" id="PTHR46310">
    <property type="entry name" value="AMIDASE 1"/>
    <property type="match status" value="1"/>
</dbReference>
<dbReference type="InterPro" id="IPR036928">
    <property type="entry name" value="AS_sf"/>
</dbReference>
<protein>
    <recommendedName>
        <fullName evidence="1">Amidase domain-containing protein</fullName>
    </recommendedName>
</protein>
<evidence type="ECO:0000313" key="3">
    <source>
        <dbReference type="Proteomes" id="UP000664277"/>
    </source>
</evidence>
<evidence type="ECO:0000259" key="1">
    <source>
        <dbReference type="Pfam" id="PF01425"/>
    </source>
</evidence>
<proteinExistence type="predicted"/>
<dbReference type="Proteomes" id="UP000664277">
    <property type="component" value="Unassembled WGS sequence"/>
</dbReference>